<evidence type="ECO:0008006" key="4">
    <source>
        <dbReference type="Google" id="ProtNLM"/>
    </source>
</evidence>
<feature type="chain" id="PRO_5007157016" description="TonB C-terminal domain-containing protein" evidence="1">
    <location>
        <begin position="22"/>
        <end position="326"/>
    </location>
</feature>
<reference evidence="2 3" key="1">
    <citation type="submission" date="2015-10" db="EMBL/GenBank/DDBJ databases">
        <title>Draft genome sequence of Novosphingobium fuchskuhlense DSM 25065 isolated from a surface water sample of the southwest basin of Lake Grosse Fuchskuhle.</title>
        <authorList>
            <person name="Ruckert C."/>
            <person name="Winkler A."/>
            <person name="Glaeser J."/>
            <person name="Grossart H.-P."/>
            <person name="Kalinowski J."/>
            <person name="Glaeser S."/>
        </authorList>
    </citation>
    <scope>NUCLEOTIDE SEQUENCE [LARGE SCALE GENOMIC DNA]</scope>
    <source>
        <strain evidence="2 3">FNE08-7</strain>
    </source>
</reference>
<evidence type="ECO:0000313" key="2">
    <source>
        <dbReference type="EMBL" id="KUR71738.1"/>
    </source>
</evidence>
<dbReference type="STRING" id="1117702.AQZ52_09075"/>
<sequence length="326" mass="34497">MARRILAATALLALPWASASAQTSPVPNPPPLPWGLDGAGKITVADEGPLLPSFGFALERYAPKVDLIIADAGRIDQCGAADQLVPGAVVEQLCEVLKRAGRVEFPAGVELPANGRLRIQASARPLYTPKQPIRVVANASDKHAVQAEIREGPDGSCGLLSRNLADGFEDAICKAWIAKGRPGRPNPAGTGGSAIGVVVDDQAPPVFTRSFEWVFSEGGPTASSLGDPEARVTLAAADGRLVITMTDYPSRALRARMEARVKVWIGFDRTGKALSCRPVESSNGAYLANVTCLAMLRRARFEFAADAASFSGIRYVSKAVRWAVPE</sequence>
<keyword evidence="3" id="KW-1185">Reference proteome</keyword>
<dbReference type="Proteomes" id="UP000058012">
    <property type="component" value="Unassembled WGS sequence"/>
</dbReference>
<dbReference type="RefSeq" id="WP_067908706.1">
    <property type="nucleotide sequence ID" value="NZ_KQ954244.1"/>
</dbReference>
<dbReference type="SUPFAM" id="SSF74653">
    <property type="entry name" value="TolA/TonB C-terminal domain"/>
    <property type="match status" value="1"/>
</dbReference>
<feature type="signal peptide" evidence="1">
    <location>
        <begin position="1"/>
        <end position="21"/>
    </location>
</feature>
<evidence type="ECO:0000313" key="3">
    <source>
        <dbReference type="Proteomes" id="UP000058012"/>
    </source>
</evidence>
<protein>
    <recommendedName>
        <fullName evidence="4">TonB C-terminal domain-containing protein</fullName>
    </recommendedName>
</protein>
<organism evidence="2 3">
    <name type="scientific">Novosphingobium fuchskuhlense</name>
    <dbReference type="NCBI Taxonomy" id="1117702"/>
    <lineage>
        <taxon>Bacteria</taxon>
        <taxon>Pseudomonadati</taxon>
        <taxon>Pseudomonadota</taxon>
        <taxon>Alphaproteobacteria</taxon>
        <taxon>Sphingomonadales</taxon>
        <taxon>Sphingomonadaceae</taxon>
        <taxon>Novosphingobium</taxon>
    </lineage>
</organism>
<dbReference type="EMBL" id="LLZS01000006">
    <property type="protein sequence ID" value="KUR71738.1"/>
    <property type="molecule type" value="Genomic_DNA"/>
</dbReference>
<dbReference type="AlphaFoldDB" id="A0A117UVR8"/>
<proteinExistence type="predicted"/>
<keyword evidence="1" id="KW-0732">Signal</keyword>
<accession>A0A117UVR8</accession>
<dbReference type="OrthoDB" id="7585155at2"/>
<dbReference type="Gene3D" id="3.30.1150.10">
    <property type="match status" value="1"/>
</dbReference>
<gene>
    <name evidence="2" type="ORF">AQZ52_09075</name>
</gene>
<evidence type="ECO:0000256" key="1">
    <source>
        <dbReference type="SAM" id="SignalP"/>
    </source>
</evidence>
<name>A0A117UVR8_9SPHN</name>
<comment type="caution">
    <text evidence="2">The sequence shown here is derived from an EMBL/GenBank/DDBJ whole genome shotgun (WGS) entry which is preliminary data.</text>
</comment>